<dbReference type="PANTHER" id="PTHR46796:SF15">
    <property type="entry name" value="BLL1074 PROTEIN"/>
    <property type="match status" value="1"/>
</dbReference>
<dbReference type="InterPro" id="IPR050204">
    <property type="entry name" value="AraC_XylS_family_regulators"/>
</dbReference>
<dbReference type="Proteomes" id="UP000671828">
    <property type="component" value="Chromosome"/>
</dbReference>
<gene>
    <name evidence="6" type="ORF">J7S33_28695</name>
    <name evidence="5" type="ORF">JOE68_005511</name>
</gene>
<dbReference type="InterPro" id="IPR046532">
    <property type="entry name" value="DUF6597"/>
</dbReference>
<dbReference type="GO" id="GO:0043565">
    <property type="term" value="F:sequence-specific DNA binding"/>
    <property type="evidence" value="ECO:0007669"/>
    <property type="project" value="InterPro"/>
</dbReference>
<dbReference type="Proteomes" id="UP001195724">
    <property type="component" value="Unassembled WGS sequence"/>
</dbReference>
<dbReference type="EMBL" id="CP072788">
    <property type="protein sequence ID" value="QTR02938.1"/>
    <property type="molecule type" value="Genomic_DNA"/>
</dbReference>
<feature type="domain" description="HTH araC/xylS-type" evidence="4">
    <location>
        <begin position="186"/>
        <end position="269"/>
    </location>
</feature>
<reference evidence="5 8" key="1">
    <citation type="submission" date="2021-01" db="EMBL/GenBank/DDBJ databases">
        <title>Sequencing the genomes of 1000 actinobacteria strains.</title>
        <authorList>
            <person name="Klenk H.-P."/>
        </authorList>
    </citation>
    <scope>NUCLEOTIDE SEQUENCE [LARGE SCALE GENOMIC DNA]</scope>
    <source>
        <strain evidence="5 8">DSM 44581</strain>
    </source>
</reference>
<dbReference type="Pfam" id="PF12833">
    <property type="entry name" value="HTH_18"/>
    <property type="match status" value="1"/>
</dbReference>
<evidence type="ECO:0000313" key="6">
    <source>
        <dbReference type="EMBL" id="QTR02938.1"/>
    </source>
</evidence>
<proteinExistence type="predicted"/>
<accession>A0A8T8HWQ5</accession>
<dbReference type="PROSITE" id="PS01124">
    <property type="entry name" value="HTH_ARAC_FAMILY_2"/>
    <property type="match status" value="1"/>
</dbReference>
<dbReference type="SUPFAM" id="SSF46689">
    <property type="entry name" value="Homeodomain-like"/>
    <property type="match status" value="1"/>
</dbReference>
<evidence type="ECO:0000256" key="2">
    <source>
        <dbReference type="ARBA" id="ARBA00023125"/>
    </source>
</evidence>
<evidence type="ECO:0000256" key="1">
    <source>
        <dbReference type="ARBA" id="ARBA00023015"/>
    </source>
</evidence>
<evidence type="ECO:0000256" key="3">
    <source>
        <dbReference type="ARBA" id="ARBA00023163"/>
    </source>
</evidence>
<dbReference type="Gene3D" id="1.10.10.60">
    <property type="entry name" value="Homeodomain-like"/>
    <property type="match status" value="1"/>
</dbReference>
<dbReference type="InterPro" id="IPR009057">
    <property type="entry name" value="Homeodomain-like_sf"/>
</dbReference>
<evidence type="ECO:0000313" key="5">
    <source>
        <dbReference type="EMBL" id="MBM7814646.1"/>
    </source>
</evidence>
<dbReference type="Pfam" id="PF20240">
    <property type="entry name" value="DUF6597"/>
    <property type="match status" value="1"/>
</dbReference>
<reference evidence="6" key="2">
    <citation type="submission" date="2021-04" db="EMBL/GenBank/DDBJ databases">
        <title>Saccharothrix algeriensis WGS.</title>
        <authorList>
            <person name="Stuskova K."/>
            <person name="Hakalova E."/>
            <person name="Tebbal A.B."/>
            <person name="Eichmeier A."/>
        </authorList>
    </citation>
    <scope>NUCLEOTIDE SEQUENCE</scope>
    <source>
        <strain evidence="6">NRRL B-24137</strain>
    </source>
</reference>
<dbReference type="InterPro" id="IPR018060">
    <property type="entry name" value="HTH_AraC"/>
</dbReference>
<dbReference type="AlphaFoldDB" id="A0A8T8HWQ5"/>
<keyword evidence="8" id="KW-1185">Reference proteome</keyword>
<evidence type="ECO:0000259" key="4">
    <source>
        <dbReference type="PROSITE" id="PS01124"/>
    </source>
</evidence>
<evidence type="ECO:0000313" key="8">
    <source>
        <dbReference type="Proteomes" id="UP001195724"/>
    </source>
</evidence>
<keyword evidence="1" id="KW-0805">Transcription regulation</keyword>
<sequence length="298" mass="32619">MREIGGPSTGYDGDFWRSRVPDRRLARWVSFYFAYRRTTEVPQRRSLAALNSVVLVIDLDTPVRRRVVGSAPAVDSPVTGLSDRPTVYEIGGREHAVVVELTPLGARALFAVPPRELANTSVAFGDLLGARARRLAEELSGARDWDHRFRILDHRLATWIADGPGLAVPFDAGWRSLTAATGNLGVHDLARRSGLSRQRLSTGFHREVGLPPKTVGRIARCHRAIRLLTGPDPLPLSTVAQLCGYADQAHLNRDFRLLVGCSPTTLLRPGNARTDLFLGNLLRLRPPADGARPGPGAR</sequence>
<keyword evidence="2" id="KW-0238">DNA-binding</keyword>
<protein>
    <submittedName>
        <fullName evidence="6">AraC family transcriptional regulator</fullName>
    </submittedName>
    <submittedName>
        <fullName evidence="5">AraC-like DNA-binding protein</fullName>
    </submittedName>
</protein>
<dbReference type="RefSeq" id="WP_204845267.1">
    <property type="nucleotide sequence ID" value="NZ_JAFBCL010000001.1"/>
</dbReference>
<dbReference type="PANTHER" id="PTHR46796">
    <property type="entry name" value="HTH-TYPE TRANSCRIPTIONAL ACTIVATOR RHAS-RELATED"/>
    <property type="match status" value="1"/>
</dbReference>
<name>A0A8T8HWQ5_9PSEU</name>
<dbReference type="EMBL" id="JAFBCL010000001">
    <property type="protein sequence ID" value="MBM7814646.1"/>
    <property type="molecule type" value="Genomic_DNA"/>
</dbReference>
<evidence type="ECO:0000313" key="7">
    <source>
        <dbReference type="Proteomes" id="UP000671828"/>
    </source>
</evidence>
<keyword evidence="3" id="KW-0804">Transcription</keyword>
<dbReference type="SMART" id="SM00342">
    <property type="entry name" value="HTH_ARAC"/>
    <property type="match status" value="1"/>
</dbReference>
<organism evidence="6 7">
    <name type="scientific">Saccharothrix algeriensis</name>
    <dbReference type="NCBI Taxonomy" id="173560"/>
    <lineage>
        <taxon>Bacteria</taxon>
        <taxon>Bacillati</taxon>
        <taxon>Actinomycetota</taxon>
        <taxon>Actinomycetes</taxon>
        <taxon>Pseudonocardiales</taxon>
        <taxon>Pseudonocardiaceae</taxon>
        <taxon>Saccharothrix</taxon>
    </lineage>
</organism>
<dbReference type="GO" id="GO:0003700">
    <property type="term" value="F:DNA-binding transcription factor activity"/>
    <property type="evidence" value="ECO:0007669"/>
    <property type="project" value="InterPro"/>
</dbReference>